<evidence type="ECO:0000313" key="7">
    <source>
        <dbReference type="Proteomes" id="UP001499843"/>
    </source>
</evidence>
<dbReference type="SMART" id="SM00342">
    <property type="entry name" value="HTH_ARAC"/>
    <property type="match status" value="1"/>
</dbReference>
<evidence type="ECO:0000256" key="1">
    <source>
        <dbReference type="ARBA" id="ARBA00023015"/>
    </source>
</evidence>
<feature type="region of interest" description="Disordered" evidence="4">
    <location>
        <begin position="307"/>
        <end position="331"/>
    </location>
</feature>
<dbReference type="PROSITE" id="PS01124">
    <property type="entry name" value="HTH_ARAC_FAMILY_2"/>
    <property type="match status" value="1"/>
</dbReference>
<dbReference type="RefSeq" id="WP_344471509.1">
    <property type="nucleotide sequence ID" value="NZ_BAAAQX010000002.1"/>
</dbReference>
<dbReference type="InterPro" id="IPR009057">
    <property type="entry name" value="Homeodomain-like_sf"/>
</dbReference>
<dbReference type="PRINTS" id="PR00032">
    <property type="entry name" value="HTHARAC"/>
</dbReference>
<dbReference type="InterPro" id="IPR050204">
    <property type="entry name" value="AraC_XylS_family_regulators"/>
</dbReference>
<dbReference type="InterPro" id="IPR020449">
    <property type="entry name" value="Tscrpt_reg_AraC-type_HTH"/>
</dbReference>
<keyword evidence="2" id="KW-0238">DNA-binding</keyword>
<dbReference type="Pfam" id="PF12833">
    <property type="entry name" value="HTH_18"/>
    <property type="match status" value="1"/>
</dbReference>
<dbReference type="InterPro" id="IPR018062">
    <property type="entry name" value="HTH_AraC-typ_CS"/>
</dbReference>
<evidence type="ECO:0000259" key="5">
    <source>
        <dbReference type="PROSITE" id="PS01124"/>
    </source>
</evidence>
<name>A0ABN3C9F7_9ACTN</name>
<dbReference type="Gene3D" id="1.10.10.60">
    <property type="entry name" value="Homeodomain-like"/>
    <property type="match status" value="1"/>
</dbReference>
<keyword evidence="7" id="KW-1185">Reference proteome</keyword>
<feature type="domain" description="HTH araC/xylS-type" evidence="5">
    <location>
        <begin position="213"/>
        <end position="314"/>
    </location>
</feature>
<sequence>MLLLDTDDLPPGDRVDAFNAVATAETGTCGIEHELDAGHGFRKRIAAWRFGPVTLFRNQGSGMRYWQTLRHLRQDSWNTVSVLTQSHGQGGFGWDGQQRRLTAHDLALASKSTGPWECRWSGTGQSLGLMLDADLLGLPDDVIRTAIANTPHSDITPLLLSHLHSLNADADRLAAEPGVAALGDTVLALLRALVASTTTDPARREIAEQTRFTRVLAYVRAHLTDPELTPARIAAAHNLTLKALRGLCDDNGIDLEQWIIGRRLDGARRALASAEHSHRTIDDIARTWGFTSPAHFTRRFRHAYGTTPRAYRRSRGHDQSATSRTGGAAGG</sequence>
<evidence type="ECO:0000256" key="2">
    <source>
        <dbReference type="ARBA" id="ARBA00023125"/>
    </source>
</evidence>
<accession>A0ABN3C9F7</accession>
<keyword evidence="3" id="KW-0804">Transcription</keyword>
<organism evidence="6 7">
    <name type="scientific">Nonomuraea monospora</name>
    <dbReference type="NCBI Taxonomy" id="568818"/>
    <lineage>
        <taxon>Bacteria</taxon>
        <taxon>Bacillati</taxon>
        <taxon>Actinomycetota</taxon>
        <taxon>Actinomycetes</taxon>
        <taxon>Streptosporangiales</taxon>
        <taxon>Streptosporangiaceae</taxon>
        <taxon>Nonomuraea</taxon>
    </lineage>
</organism>
<dbReference type="EMBL" id="BAAAQX010000002">
    <property type="protein sequence ID" value="GAA2205857.1"/>
    <property type="molecule type" value="Genomic_DNA"/>
</dbReference>
<evidence type="ECO:0000256" key="3">
    <source>
        <dbReference type="ARBA" id="ARBA00023163"/>
    </source>
</evidence>
<evidence type="ECO:0000256" key="4">
    <source>
        <dbReference type="SAM" id="MobiDB-lite"/>
    </source>
</evidence>
<dbReference type="Proteomes" id="UP001499843">
    <property type="component" value="Unassembled WGS sequence"/>
</dbReference>
<dbReference type="PANTHER" id="PTHR46796:SF6">
    <property type="entry name" value="ARAC SUBFAMILY"/>
    <property type="match status" value="1"/>
</dbReference>
<gene>
    <name evidence="6" type="ORF">GCM10009850_013150</name>
</gene>
<reference evidence="6 7" key="1">
    <citation type="journal article" date="2019" name="Int. J. Syst. Evol. Microbiol.">
        <title>The Global Catalogue of Microorganisms (GCM) 10K type strain sequencing project: providing services to taxonomists for standard genome sequencing and annotation.</title>
        <authorList>
            <consortium name="The Broad Institute Genomics Platform"/>
            <consortium name="The Broad Institute Genome Sequencing Center for Infectious Disease"/>
            <person name="Wu L."/>
            <person name="Ma J."/>
        </authorList>
    </citation>
    <scope>NUCLEOTIDE SEQUENCE [LARGE SCALE GENOMIC DNA]</scope>
    <source>
        <strain evidence="6 7">JCM 16114</strain>
    </source>
</reference>
<evidence type="ECO:0000313" key="6">
    <source>
        <dbReference type="EMBL" id="GAA2205857.1"/>
    </source>
</evidence>
<dbReference type="PROSITE" id="PS00041">
    <property type="entry name" value="HTH_ARAC_FAMILY_1"/>
    <property type="match status" value="1"/>
</dbReference>
<dbReference type="SUPFAM" id="SSF46689">
    <property type="entry name" value="Homeodomain-like"/>
    <property type="match status" value="1"/>
</dbReference>
<proteinExistence type="predicted"/>
<dbReference type="PANTHER" id="PTHR46796">
    <property type="entry name" value="HTH-TYPE TRANSCRIPTIONAL ACTIVATOR RHAS-RELATED"/>
    <property type="match status" value="1"/>
</dbReference>
<protein>
    <submittedName>
        <fullName evidence="6">Helix-turn-helix domain-containing protein</fullName>
    </submittedName>
</protein>
<dbReference type="InterPro" id="IPR018060">
    <property type="entry name" value="HTH_AraC"/>
</dbReference>
<comment type="caution">
    <text evidence="6">The sequence shown here is derived from an EMBL/GenBank/DDBJ whole genome shotgun (WGS) entry which is preliminary data.</text>
</comment>
<keyword evidence="1" id="KW-0805">Transcription regulation</keyword>